<dbReference type="PROSITE" id="PS00061">
    <property type="entry name" value="ADH_SHORT"/>
    <property type="match status" value="1"/>
</dbReference>
<dbReference type="PRINTS" id="PR00080">
    <property type="entry name" value="SDRFAMILY"/>
</dbReference>
<comment type="caution">
    <text evidence="3">The sequence shown here is derived from an EMBL/GenBank/DDBJ whole genome shotgun (WGS) entry which is preliminary data.</text>
</comment>
<dbReference type="PRINTS" id="PR00081">
    <property type="entry name" value="GDHRDH"/>
</dbReference>
<organism evidence="3 4">
    <name type="scientific">Microbaculum marinisediminis</name>
    <dbReference type="NCBI Taxonomy" id="2931392"/>
    <lineage>
        <taxon>Bacteria</taxon>
        <taxon>Pseudomonadati</taxon>
        <taxon>Pseudomonadota</taxon>
        <taxon>Alphaproteobacteria</taxon>
        <taxon>Hyphomicrobiales</taxon>
        <taxon>Tepidamorphaceae</taxon>
        <taxon>Microbaculum</taxon>
    </lineage>
</organism>
<keyword evidence="4" id="KW-1185">Reference proteome</keyword>
<dbReference type="InterPro" id="IPR002347">
    <property type="entry name" value="SDR_fam"/>
</dbReference>
<keyword evidence="2 3" id="KW-0560">Oxidoreductase</keyword>
<evidence type="ECO:0000313" key="4">
    <source>
        <dbReference type="Proteomes" id="UP001320898"/>
    </source>
</evidence>
<dbReference type="EMBL" id="JALIDZ010000004">
    <property type="protein sequence ID" value="MCT8972331.1"/>
    <property type="molecule type" value="Genomic_DNA"/>
</dbReference>
<dbReference type="SUPFAM" id="SSF51735">
    <property type="entry name" value="NAD(P)-binding Rossmann-fold domains"/>
    <property type="match status" value="1"/>
</dbReference>
<dbReference type="GO" id="GO:0047936">
    <property type="term" value="F:glucose 1-dehydrogenase [NAD(P)+] activity"/>
    <property type="evidence" value="ECO:0007669"/>
    <property type="project" value="UniProtKB-EC"/>
</dbReference>
<accession>A0AAW5R0V8</accession>
<dbReference type="NCBIfam" id="NF005559">
    <property type="entry name" value="PRK07231.1"/>
    <property type="match status" value="1"/>
</dbReference>
<dbReference type="Gene3D" id="3.40.50.720">
    <property type="entry name" value="NAD(P)-binding Rossmann-like Domain"/>
    <property type="match status" value="1"/>
</dbReference>
<comment type="similarity">
    <text evidence="1">Belongs to the short-chain dehydrogenases/reductases (SDR) family.</text>
</comment>
<dbReference type="InterPro" id="IPR051122">
    <property type="entry name" value="SDR_DHRS6-like"/>
</dbReference>
<name>A0AAW5R0V8_9HYPH</name>
<dbReference type="PANTHER" id="PTHR43477:SF1">
    <property type="entry name" value="DIHYDROANTICAPSIN 7-DEHYDROGENASE"/>
    <property type="match status" value="1"/>
</dbReference>
<dbReference type="EC" id="1.1.1.47" evidence="3"/>
<dbReference type="InterPro" id="IPR020904">
    <property type="entry name" value="Sc_DH/Rdtase_CS"/>
</dbReference>
<dbReference type="RefSeq" id="WP_261615895.1">
    <property type="nucleotide sequence ID" value="NZ_JALIDZ010000004.1"/>
</dbReference>
<gene>
    <name evidence="3" type="ORF">MUB46_10730</name>
</gene>
<dbReference type="Pfam" id="PF13561">
    <property type="entry name" value="adh_short_C2"/>
    <property type="match status" value="1"/>
</dbReference>
<evidence type="ECO:0000313" key="3">
    <source>
        <dbReference type="EMBL" id="MCT8972331.1"/>
    </source>
</evidence>
<reference evidence="3 4" key="1">
    <citation type="submission" date="2022-04" db="EMBL/GenBank/DDBJ databases">
        <authorList>
            <person name="Ye Y.-Q."/>
            <person name="Du Z.-J."/>
        </authorList>
    </citation>
    <scope>NUCLEOTIDE SEQUENCE [LARGE SCALE GENOMIC DNA]</scope>
    <source>
        <strain evidence="3 4">A6E488</strain>
    </source>
</reference>
<evidence type="ECO:0000256" key="1">
    <source>
        <dbReference type="ARBA" id="ARBA00006484"/>
    </source>
</evidence>
<dbReference type="PANTHER" id="PTHR43477">
    <property type="entry name" value="DIHYDROANTICAPSIN 7-DEHYDROGENASE"/>
    <property type="match status" value="1"/>
</dbReference>
<dbReference type="InterPro" id="IPR036291">
    <property type="entry name" value="NAD(P)-bd_dom_sf"/>
</dbReference>
<protein>
    <submittedName>
        <fullName evidence="3">Glucose 1-dehydrogenase</fullName>
        <ecNumber evidence="3">1.1.1.47</ecNumber>
    </submittedName>
</protein>
<dbReference type="Proteomes" id="UP001320898">
    <property type="component" value="Unassembled WGS sequence"/>
</dbReference>
<dbReference type="AlphaFoldDB" id="A0AAW5R0V8"/>
<evidence type="ECO:0000256" key="2">
    <source>
        <dbReference type="ARBA" id="ARBA00023002"/>
    </source>
</evidence>
<proteinExistence type="inferred from homology"/>
<dbReference type="FunFam" id="3.40.50.720:FF:000084">
    <property type="entry name" value="Short-chain dehydrogenase reductase"/>
    <property type="match status" value="1"/>
</dbReference>
<sequence length="263" mass="27682">MTASRLKGKRAFITGAAGGIGSAIAHAFVSEGARVMLTDLDGTAVQALAGRVNDDAPGAAAFCAHDVTSESGWAEALETANAALGGIDVLVNNAGIWAVGSVEETDPSEWRRCMGVNLDSVYLGMRLAIPYLRESQPASIVNVSSVSGLVAGHNVAAYNTAKAGMWMLTKSTALHCAHRGDDIRANSIHPTFIETGLLQDVFARGGERQPLTDDQKGKLTRQIPLKRLCTVEDVAYAAIYLASDESRYMTASEIKLDGGLSAM</sequence>